<accession>A0A5B7DW28</accession>
<organism evidence="2 3">
    <name type="scientific">Portunus trituberculatus</name>
    <name type="common">Swimming crab</name>
    <name type="synonym">Neptunus trituberculatus</name>
    <dbReference type="NCBI Taxonomy" id="210409"/>
    <lineage>
        <taxon>Eukaryota</taxon>
        <taxon>Metazoa</taxon>
        <taxon>Ecdysozoa</taxon>
        <taxon>Arthropoda</taxon>
        <taxon>Crustacea</taxon>
        <taxon>Multicrustacea</taxon>
        <taxon>Malacostraca</taxon>
        <taxon>Eumalacostraca</taxon>
        <taxon>Eucarida</taxon>
        <taxon>Decapoda</taxon>
        <taxon>Pleocyemata</taxon>
        <taxon>Brachyura</taxon>
        <taxon>Eubrachyura</taxon>
        <taxon>Portunoidea</taxon>
        <taxon>Portunidae</taxon>
        <taxon>Portuninae</taxon>
        <taxon>Portunus</taxon>
    </lineage>
</organism>
<dbReference type="Proteomes" id="UP000324222">
    <property type="component" value="Unassembled WGS sequence"/>
</dbReference>
<sequence length="94" mass="10548">MYTSMTITSDESLDPKDWTDTQSHPPQQQHSYQLYQPYTLAERDRPNSSFHQERRFEGFLCRVELGAPGTPYTGSGSANQSLCSSSASRPSSQV</sequence>
<feature type="region of interest" description="Disordered" evidence="1">
    <location>
        <begin position="67"/>
        <end position="94"/>
    </location>
</feature>
<feature type="compositionally biased region" description="Polar residues" evidence="1">
    <location>
        <begin position="1"/>
        <end position="10"/>
    </location>
</feature>
<dbReference type="EMBL" id="VSRR010001444">
    <property type="protein sequence ID" value="MPC25307.1"/>
    <property type="molecule type" value="Genomic_DNA"/>
</dbReference>
<reference evidence="2 3" key="1">
    <citation type="submission" date="2019-05" db="EMBL/GenBank/DDBJ databases">
        <title>Another draft genome of Portunus trituberculatus and its Hox gene families provides insights of decapod evolution.</title>
        <authorList>
            <person name="Jeong J.-H."/>
            <person name="Song I."/>
            <person name="Kim S."/>
            <person name="Choi T."/>
            <person name="Kim D."/>
            <person name="Ryu S."/>
            <person name="Kim W."/>
        </authorList>
    </citation>
    <scope>NUCLEOTIDE SEQUENCE [LARGE SCALE GENOMIC DNA]</scope>
    <source>
        <tissue evidence="2">Muscle</tissue>
    </source>
</reference>
<evidence type="ECO:0000313" key="2">
    <source>
        <dbReference type="EMBL" id="MPC25307.1"/>
    </source>
</evidence>
<feature type="region of interest" description="Disordered" evidence="1">
    <location>
        <begin position="1"/>
        <end position="34"/>
    </location>
</feature>
<name>A0A5B7DW28_PORTR</name>
<keyword evidence="3" id="KW-1185">Reference proteome</keyword>
<evidence type="ECO:0000313" key="3">
    <source>
        <dbReference type="Proteomes" id="UP000324222"/>
    </source>
</evidence>
<feature type="compositionally biased region" description="Low complexity" evidence="1">
    <location>
        <begin position="22"/>
        <end position="34"/>
    </location>
</feature>
<comment type="caution">
    <text evidence="2">The sequence shown here is derived from an EMBL/GenBank/DDBJ whole genome shotgun (WGS) entry which is preliminary data.</text>
</comment>
<protein>
    <submittedName>
        <fullName evidence="2">Uncharacterized protein</fullName>
    </submittedName>
</protein>
<dbReference type="AlphaFoldDB" id="A0A5B7DW28"/>
<feature type="compositionally biased region" description="Low complexity" evidence="1">
    <location>
        <begin position="74"/>
        <end position="94"/>
    </location>
</feature>
<proteinExistence type="predicted"/>
<gene>
    <name evidence="2" type="ORF">E2C01_018413</name>
</gene>
<evidence type="ECO:0000256" key="1">
    <source>
        <dbReference type="SAM" id="MobiDB-lite"/>
    </source>
</evidence>